<name>A0A075HKR3_9ARCH</name>
<organism evidence="2">
    <name type="scientific">uncultured marine thaumarchaeote KM3_74_C10</name>
    <dbReference type="NCBI Taxonomy" id="1456270"/>
    <lineage>
        <taxon>Archaea</taxon>
        <taxon>Nitrososphaerota</taxon>
        <taxon>environmental samples</taxon>
    </lineage>
</organism>
<proteinExistence type="predicted"/>
<keyword evidence="1" id="KW-0812">Transmembrane</keyword>
<accession>A0A075HKR3</accession>
<feature type="transmembrane region" description="Helical" evidence="1">
    <location>
        <begin position="44"/>
        <end position="64"/>
    </location>
</feature>
<feature type="transmembrane region" description="Helical" evidence="1">
    <location>
        <begin position="100"/>
        <end position="122"/>
    </location>
</feature>
<feature type="transmembrane region" description="Helical" evidence="1">
    <location>
        <begin position="151"/>
        <end position="176"/>
    </location>
</feature>
<feature type="transmembrane region" description="Helical" evidence="1">
    <location>
        <begin position="70"/>
        <end position="88"/>
    </location>
</feature>
<keyword evidence="1" id="KW-1133">Transmembrane helix</keyword>
<evidence type="ECO:0000256" key="1">
    <source>
        <dbReference type="SAM" id="Phobius"/>
    </source>
</evidence>
<dbReference type="EMBL" id="KF901056">
    <property type="protein sequence ID" value="AIF16459.1"/>
    <property type="molecule type" value="Genomic_DNA"/>
</dbReference>
<keyword evidence="1" id="KW-0472">Membrane</keyword>
<dbReference type="AlphaFoldDB" id="A0A075HKR3"/>
<reference evidence="2" key="1">
    <citation type="journal article" date="2014" name="Genome Biol. Evol.">
        <title>Pangenome evidence for extensive interdomain horizontal transfer affecting lineage core and shell genes in uncultured planktonic thaumarchaeota and euryarchaeota.</title>
        <authorList>
            <person name="Deschamps P."/>
            <person name="Zivanovic Y."/>
            <person name="Moreira D."/>
            <person name="Rodriguez-Valera F."/>
            <person name="Lopez-Garcia P."/>
        </authorList>
    </citation>
    <scope>NUCLEOTIDE SEQUENCE</scope>
</reference>
<feature type="transmembrane region" description="Helical" evidence="1">
    <location>
        <begin position="15"/>
        <end position="37"/>
    </location>
</feature>
<evidence type="ECO:0000313" key="2">
    <source>
        <dbReference type="EMBL" id="AIF16459.1"/>
    </source>
</evidence>
<sequence>MPIDKSISENRSTRILYKYVAVISAVVILTTTAYGLIEATRQYLAGDLITIGETLVTVGFPFPFFAKPVTYLSISSVVGWFALIQLNQKRIHQMAKLRRSVLSILAAALVFASFYEMAYNFIVWNALITADAISGQIRIDLLNINYPIPSIPWNLVFATKMFAALFAISLYSFIVLQSVDWRQQPKLRSR</sequence>
<protein>
    <submittedName>
        <fullName evidence="2">Uncharacterized protein</fullName>
    </submittedName>
</protein>